<feature type="compositionally biased region" description="Polar residues" evidence="2">
    <location>
        <begin position="84"/>
        <end position="93"/>
    </location>
</feature>
<accession>A0AAQ4NZR9</accession>
<evidence type="ECO:0000259" key="4">
    <source>
        <dbReference type="PROSITE" id="PS50020"/>
    </source>
</evidence>
<dbReference type="Proteomes" id="UP000007635">
    <property type="component" value="Chromosome IV"/>
</dbReference>
<sequence>MMSVQTPPLSRSGSSPSNVGLANRSGTSATPPTSLSLRSSYNQLLGRDVIKESMESGSSATLPKSRQRYAMTSVRSAMGISDNLAMSSKNQPATRGRGLPTKSSSSSALYSSSASSSLFNTTNPKLAKNGANMQRRAESQQQELSRANTEGKIHTDLINNPSSDWLELGKDNSQLPPFRRRTKSFFEHPGKGWDLDLSLGNKEDEEEEKKQQPSPEKEQASPAKERESQKEEKPISKQTCQEEKEEVQPVAEEEEEKEEEDVDPTHKLRQPLLPVVLEAPLSPTSSSSTNSPEWVPDNHNRLQNPPPAQIREELCAQVQPSPRSPAKPPRSSQPRVIKVELHPNNENQFLQQFPPSSPKLARTAERYTPTRNRAPPTVPDAGHDTGLPRVGLRMDLTPETPSEEEDSSWTTLSQETPSPQTPRETADVWGEGNLPPGWREISDSSEIYFWHIPTGTTQYHRPVASGDEHTSPSKGPDTEHDTQQGARDSLNPPNERPSSLISDSSVEPVPSPSGSSPSPSSSTVLDDVTFSFADLNTSTGTATEPKDYPVYPDPSLKAFEGATLRYASLKLSASAQLETVDLNNSSSHPEAMSFPVRSLGWVEMAEQDLCEGRSSLAVHHCIRQLSYCRRDIRDSAGVWGEGKGMLLVLQDRMLTLVDPDDGSLLHSQPISSIRVWGVGRDHDRDFAYVARDKNTRVLKCHVFRCDTPAAAIATSLHEICSKIMAERKSAKAAAGSSSQNGSDVPLQEFPMPKTELVQKFHVLYLGMTSVSRPIGMDIINGAIESLVSSTGKEDWTPVTLSIADTTLAVIKEKARVPLLLSATSDSSNSRKGLTERGLTPFSFSSWSRAQEEEEEVLVECRVRFLSFMGVGRDVHSFAFVMDTGSQHFHCHAFWCDPNAGNVSEAVQAACVLRYQKCLVARPPSQRAGSSSSPSADTVTRRVTTSVKRGVQSLIDTLKTKKQPSELPQQ</sequence>
<evidence type="ECO:0000256" key="2">
    <source>
        <dbReference type="SAM" id="MobiDB-lite"/>
    </source>
</evidence>
<dbReference type="Gene3D" id="2.20.70.10">
    <property type="match status" value="1"/>
</dbReference>
<name>A0AAQ4NZR9_GASAC</name>
<dbReference type="PROSITE" id="PS01159">
    <property type="entry name" value="WW_DOMAIN_1"/>
    <property type="match status" value="1"/>
</dbReference>
<feature type="region of interest" description="Disordered" evidence="2">
    <location>
        <begin position="1"/>
        <end position="40"/>
    </location>
</feature>
<feature type="compositionally biased region" description="Low complexity" evidence="2">
    <location>
        <begin position="502"/>
        <end position="522"/>
    </location>
</feature>
<evidence type="ECO:0000313" key="5">
    <source>
        <dbReference type="Ensembl" id="ENSGACP00000031863.1"/>
    </source>
</evidence>
<feature type="compositionally biased region" description="Polar residues" evidence="2">
    <location>
        <begin position="139"/>
        <end position="148"/>
    </location>
</feature>
<feature type="compositionally biased region" description="Basic and acidic residues" evidence="2">
    <location>
        <begin position="466"/>
        <end position="482"/>
    </location>
</feature>
<feature type="compositionally biased region" description="Polar residues" evidence="2">
    <location>
        <begin position="412"/>
        <end position="423"/>
    </location>
</feature>
<dbReference type="GO" id="GO:0001540">
    <property type="term" value="F:amyloid-beta binding"/>
    <property type="evidence" value="ECO:0007669"/>
    <property type="project" value="InterPro"/>
</dbReference>
<dbReference type="FunFam" id="2.20.70.10:FF:000003">
    <property type="entry name" value="amyloid beta A4 precursor protein-binding family B member 2"/>
    <property type="match status" value="1"/>
</dbReference>
<evidence type="ECO:0000256" key="1">
    <source>
        <dbReference type="ARBA" id="ARBA00022737"/>
    </source>
</evidence>
<feature type="compositionally biased region" description="Polar residues" evidence="2">
    <location>
        <begin position="344"/>
        <end position="354"/>
    </location>
</feature>
<dbReference type="CDD" id="cd00201">
    <property type="entry name" value="WW"/>
    <property type="match status" value="1"/>
</dbReference>
<dbReference type="InterPro" id="IPR006020">
    <property type="entry name" value="PTB/PI_dom"/>
</dbReference>
<dbReference type="PROSITE" id="PS01179">
    <property type="entry name" value="PID"/>
    <property type="match status" value="2"/>
</dbReference>
<dbReference type="AlphaFoldDB" id="A0AAQ4NZR9"/>
<feature type="region of interest" description="Disordered" evidence="2">
    <location>
        <begin position="52"/>
        <end position="440"/>
    </location>
</feature>
<feature type="compositionally biased region" description="Basic and acidic residues" evidence="2">
    <location>
        <begin position="184"/>
        <end position="194"/>
    </location>
</feature>
<dbReference type="FunFam" id="2.30.29.30:FF:000019">
    <property type="entry name" value="Amyloid beta (A4) precursor protein-binding, family B, member 1 (Fe65)"/>
    <property type="match status" value="1"/>
</dbReference>
<dbReference type="SUPFAM" id="SSF51045">
    <property type="entry name" value="WW domain"/>
    <property type="match status" value="1"/>
</dbReference>
<feature type="domain" description="PID" evidence="3">
    <location>
        <begin position="851"/>
        <end position="923"/>
    </location>
</feature>
<protein>
    <recommendedName>
        <fullName evidence="7">Amyloid beta precursor protein binding family B member 2</fullName>
    </recommendedName>
</protein>
<dbReference type="Pfam" id="PF00640">
    <property type="entry name" value="PID"/>
    <property type="match status" value="2"/>
</dbReference>
<keyword evidence="1" id="KW-0677">Repeat</keyword>
<feature type="domain" description="PID" evidence="3">
    <location>
        <begin position="592"/>
        <end position="734"/>
    </location>
</feature>
<dbReference type="GO" id="GO:0005737">
    <property type="term" value="C:cytoplasm"/>
    <property type="evidence" value="ECO:0007669"/>
    <property type="project" value="TreeGrafter"/>
</dbReference>
<reference evidence="5 6" key="1">
    <citation type="journal article" date="2021" name="G3 (Bethesda)">
        <title>Improved contiguity of the threespine stickleback genome using long-read sequencing.</title>
        <authorList>
            <person name="Nath S."/>
            <person name="Shaw D.E."/>
            <person name="White M.A."/>
        </authorList>
    </citation>
    <scope>NUCLEOTIDE SEQUENCE [LARGE SCALE GENOMIC DNA]</scope>
    <source>
        <strain evidence="5 6">Lake Benthic</strain>
    </source>
</reference>
<dbReference type="InterPro" id="IPR001202">
    <property type="entry name" value="WW_dom"/>
</dbReference>
<dbReference type="GO" id="GO:0005634">
    <property type="term" value="C:nucleus"/>
    <property type="evidence" value="ECO:0007669"/>
    <property type="project" value="TreeGrafter"/>
</dbReference>
<dbReference type="SMART" id="SM00462">
    <property type="entry name" value="PTB"/>
    <property type="match status" value="2"/>
</dbReference>
<organism evidence="5 6">
    <name type="scientific">Gasterosteus aculeatus aculeatus</name>
    <name type="common">three-spined stickleback</name>
    <dbReference type="NCBI Taxonomy" id="481459"/>
    <lineage>
        <taxon>Eukaryota</taxon>
        <taxon>Metazoa</taxon>
        <taxon>Chordata</taxon>
        <taxon>Craniata</taxon>
        <taxon>Vertebrata</taxon>
        <taxon>Euteleostomi</taxon>
        <taxon>Actinopterygii</taxon>
        <taxon>Neopterygii</taxon>
        <taxon>Teleostei</taxon>
        <taxon>Neoteleostei</taxon>
        <taxon>Acanthomorphata</taxon>
        <taxon>Eupercaria</taxon>
        <taxon>Perciformes</taxon>
        <taxon>Cottioidei</taxon>
        <taxon>Gasterosteales</taxon>
        <taxon>Gasterosteidae</taxon>
        <taxon>Gasterosteus</taxon>
    </lineage>
</organism>
<dbReference type="SMART" id="SM00456">
    <property type="entry name" value="WW"/>
    <property type="match status" value="1"/>
</dbReference>
<dbReference type="Ensembl" id="ENSGACT00000053586.1">
    <property type="protein sequence ID" value="ENSGACP00000031863.1"/>
    <property type="gene ID" value="ENSGACG00000017942.2"/>
</dbReference>
<dbReference type="GO" id="GO:0006355">
    <property type="term" value="P:regulation of DNA-templated transcription"/>
    <property type="evidence" value="ECO:0007669"/>
    <property type="project" value="TreeGrafter"/>
</dbReference>
<keyword evidence="6" id="KW-1185">Reference proteome</keyword>
<dbReference type="SUPFAM" id="SSF50729">
    <property type="entry name" value="PH domain-like"/>
    <property type="match status" value="2"/>
</dbReference>
<feature type="region of interest" description="Disordered" evidence="2">
    <location>
        <begin position="923"/>
        <end position="943"/>
    </location>
</feature>
<feature type="domain" description="WW" evidence="4">
    <location>
        <begin position="432"/>
        <end position="464"/>
    </location>
</feature>
<dbReference type="GeneTree" id="ENSGT00390000000002"/>
<dbReference type="PANTHER" id="PTHR14058:SF11">
    <property type="entry name" value="AMYLOID BETA PRECURSOR PROTEIN BINDING FAMILY B MEMBER 2"/>
    <property type="match status" value="1"/>
</dbReference>
<dbReference type="InterPro" id="IPR039576">
    <property type="entry name" value="APBB1/2/3"/>
</dbReference>
<reference evidence="5" key="3">
    <citation type="submission" date="2025-09" db="UniProtKB">
        <authorList>
            <consortium name="Ensembl"/>
        </authorList>
    </citation>
    <scope>IDENTIFICATION</scope>
</reference>
<dbReference type="CDD" id="cd01272">
    <property type="entry name" value="PTB1_Fe65"/>
    <property type="match status" value="1"/>
</dbReference>
<feature type="compositionally biased region" description="Polar residues" evidence="2">
    <location>
        <begin position="55"/>
        <end position="64"/>
    </location>
</feature>
<feature type="compositionally biased region" description="Low complexity" evidence="2">
    <location>
        <begin position="282"/>
        <end position="292"/>
    </location>
</feature>
<dbReference type="InterPro" id="IPR011993">
    <property type="entry name" value="PH-like_dom_sf"/>
</dbReference>
<feature type="compositionally biased region" description="Low complexity" evidence="2">
    <location>
        <begin position="103"/>
        <end position="118"/>
    </location>
</feature>
<dbReference type="CDD" id="cd01271">
    <property type="entry name" value="PTB2_Fe65"/>
    <property type="match status" value="1"/>
</dbReference>
<feature type="compositionally biased region" description="Basic and acidic residues" evidence="2">
    <location>
        <begin position="208"/>
        <end position="235"/>
    </location>
</feature>
<evidence type="ECO:0008006" key="7">
    <source>
        <dbReference type="Google" id="ProtNLM"/>
    </source>
</evidence>
<evidence type="ECO:0000313" key="6">
    <source>
        <dbReference type="Proteomes" id="UP000007635"/>
    </source>
</evidence>
<dbReference type="Gene3D" id="2.30.29.30">
    <property type="entry name" value="Pleckstrin-homology domain (PH domain)/Phosphotyrosine-binding domain (PTB)"/>
    <property type="match status" value="2"/>
</dbReference>
<feature type="compositionally biased region" description="Acidic residues" evidence="2">
    <location>
        <begin position="251"/>
        <end position="262"/>
    </location>
</feature>
<dbReference type="PANTHER" id="PTHR14058">
    <property type="entry name" value="AMYLOID BETA A4 PRECURSOR PROTEIN-BINDING FAMILY B"/>
    <property type="match status" value="1"/>
</dbReference>
<dbReference type="InterPro" id="IPR036020">
    <property type="entry name" value="WW_dom_sf"/>
</dbReference>
<dbReference type="PROSITE" id="PS50020">
    <property type="entry name" value="WW_DOMAIN_2"/>
    <property type="match status" value="1"/>
</dbReference>
<reference evidence="5" key="2">
    <citation type="submission" date="2025-08" db="UniProtKB">
        <authorList>
            <consortium name="Ensembl"/>
        </authorList>
    </citation>
    <scope>IDENTIFICATION</scope>
</reference>
<evidence type="ECO:0000259" key="3">
    <source>
        <dbReference type="PROSITE" id="PS01179"/>
    </source>
</evidence>
<feature type="region of interest" description="Disordered" evidence="2">
    <location>
        <begin position="459"/>
        <end position="525"/>
    </location>
</feature>
<proteinExistence type="predicted"/>